<organism evidence="3">
    <name type="scientific">Salvia splendens</name>
    <name type="common">Scarlet sage</name>
    <dbReference type="NCBI Taxonomy" id="180675"/>
    <lineage>
        <taxon>Eukaryota</taxon>
        <taxon>Viridiplantae</taxon>
        <taxon>Streptophyta</taxon>
        <taxon>Embryophyta</taxon>
        <taxon>Tracheophyta</taxon>
        <taxon>Spermatophyta</taxon>
        <taxon>Magnoliopsida</taxon>
        <taxon>eudicotyledons</taxon>
        <taxon>Gunneridae</taxon>
        <taxon>Pentapetalae</taxon>
        <taxon>asterids</taxon>
        <taxon>lamiids</taxon>
        <taxon>Lamiales</taxon>
        <taxon>Lamiaceae</taxon>
        <taxon>Nepetoideae</taxon>
        <taxon>Mentheae</taxon>
        <taxon>Salviinae</taxon>
        <taxon>Salvia</taxon>
        <taxon>Salvia subgen. Calosphace</taxon>
        <taxon>core Calosphace</taxon>
    </lineage>
</organism>
<protein>
    <recommendedName>
        <fullName evidence="2">DExH14 plug domain-containing protein</fullName>
    </recommendedName>
</protein>
<evidence type="ECO:0000313" key="4">
    <source>
        <dbReference type="Proteomes" id="UP000298416"/>
    </source>
</evidence>
<dbReference type="InterPro" id="IPR056379">
    <property type="entry name" value="DExH14_plug"/>
</dbReference>
<evidence type="ECO:0000259" key="2">
    <source>
        <dbReference type="Pfam" id="PF24557"/>
    </source>
</evidence>
<feature type="domain" description="DExH14 plug" evidence="2">
    <location>
        <begin position="44"/>
        <end position="121"/>
    </location>
</feature>
<name>A0A8X8YLU2_SALSN</name>
<sequence length="309" mass="34811">MLMELPRLTNSLRSPFDADQAYLNSKSFLQNLNRTSSTTASGESELGRKIIYRWDEASFEVRQLYKQFVVAVVELMGGEVVSEEFQEVAIKAYRLFSGTSESEEDIRDRISLSNKLELQKLNKEHGFDYLPELTSEGSEDVEFGADLAFQPPARFLRVLGEEKFRFIPIRSALEEPMELRLVHAKRPYEIKKVAKTEEERRKEVEVRVAAARLMQQQSESPHLGNGGGVQRRCHEADGSHAPATVTALQCLDRSLKKRQNKRWGDKKLNVEKEDTGNTLTAATNGGSAAKTSSNGAVMEMVRRKARAAT</sequence>
<dbReference type="EMBL" id="PNBA02000002">
    <property type="protein sequence ID" value="KAG6432350.1"/>
    <property type="molecule type" value="Genomic_DNA"/>
</dbReference>
<keyword evidence="4" id="KW-1185">Reference proteome</keyword>
<feature type="region of interest" description="Disordered" evidence="1">
    <location>
        <begin position="217"/>
        <end position="238"/>
    </location>
</feature>
<dbReference type="AlphaFoldDB" id="A0A8X8YLU2"/>
<evidence type="ECO:0000313" key="3">
    <source>
        <dbReference type="EMBL" id="KAG6432350.1"/>
    </source>
</evidence>
<reference evidence="3" key="1">
    <citation type="submission" date="2018-01" db="EMBL/GenBank/DDBJ databases">
        <authorList>
            <person name="Mao J.F."/>
        </authorList>
    </citation>
    <scope>NUCLEOTIDE SEQUENCE</scope>
    <source>
        <strain evidence="3">Huo1</strain>
        <tissue evidence="3">Leaf</tissue>
    </source>
</reference>
<dbReference type="Proteomes" id="UP000298416">
    <property type="component" value="Unassembled WGS sequence"/>
</dbReference>
<feature type="compositionally biased region" description="Low complexity" evidence="1">
    <location>
        <begin position="276"/>
        <end position="289"/>
    </location>
</feature>
<gene>
    <name evidence="3" type="ORF">SASPL_103926</name>
</gene>
<evidence type="ECO:0000256" key="1">
    <source>
        <dbReference type="SAM" id="MobiDB-lite"/>
    </source>
</evidence>
<reference evidence="3" key="2">
    <citation type="submission" date="2020-08" db="EMBL/GenBank/DDBJ databases">
        <title>Plant Genome Project.</title>
        <authorList>
            <person name="Zhang R.-G."/>
        </authorList>
    </citation>
    <scope>NUCLEOTIDE SEQUENCE</scope>
    <source>
        <strain evidence="3">Huo1</strain>
        <tissue evidence="3">Leaf</tissue>
    </source>
</reference>
<proteinExistence type="predicted"/>
<dbReference type="Pfam" id="PF24557">
    <property type="entry name" value="DExH14_plug"/>
    <property type="match status" value="1"/>
</dbReference>
<accession>A0A8X8YLU2</accession>
<comment type="caution">
    <text evidence="3">The sequence shown here is derived from an EMBL/GenBank/DDBJ whole genome shotgun (WGS) entry which is preliminary data.</text>
</comment>
<feature type="region of interest" description="Disordered" evidence="1">
    <location>
        <begin position="272"/>
        <end position="294"/>
    </location>
</feature>